<dbReference type="InterPro" id="IPR014710">
    <property type="entry name" value="RmlC-like_jellyroll"/>
</dbReference>
<dbReference type="OrthoDB" id="10261807at2759"/>
<organism evidence="6 7">
    <name type="scientific">Xylona heveae (strain CBS 132557 / TC161)</name>
    <dbReference type="NCBI Taxonomy" id="1328760"/>
    <lineage>
        <taxon>Eukaryota</taxon>
        <taxon>Fungi</taxon>
        <taxon>Dikarya</taxon>
        <taxon>Ascomycota</taxon>
        <taxon>Pezizomycotina</taxon>
        <taxon>Xylonomycetes</taxon>
        <taxon>Xylonales</taxon>
        <taxon>Xylonaceae</taxon>
        <taxon>Xylona</taxon>
    </lineage>
</organism>
<evidence type="ECO:0000256" key="2">
    <source>
        <dbReference type="RuleBase" id="RU003457"/>
    </source>
</evidence>
<evidence type="ECO:0000259" key="5">
    <source>
        <dbReference type="Pfam" id="PF02678"/>
    </source>
</evidence>
<feature type="compositionally biased region" description="Low complexity" evidence="3">
    <location>
        <begin position="7"/>
        <end position="21"/>
    </location>
</feature>
<keyword evidence="7" id="KW-1185">Reference proteome</keyword>
<dbReference type="InParanoid" id="A0A165IZG8"/>
<evidence type="ECO:0000313" key="7">
    <source>
        <dbReference type="Proteomes" id="UP000076632"/>
    </source>
</evidence>
<keyword evidence="4" id="KW-0472">Membrane</keyword>
<dbReference type="CDD" id="cd02910">
    <property type="entry name" value="cupin_Yhhw_N"/>
    <property type="match status" value="1"/>
</dbReference>
<dbReference type="SUPFAM" id="SSF51182">
    <property type="entry name" value="RmlC-like cupins"/>
    <property type="match status" value="1"/>
</dbReference>
<dbReference type="Pfam" id="PF02678">
    <property type="entry name" value="Pirin"/>
    <property type="match status" value="2"/>
</dbReference>
<keyword evidence="4" id="KW-1133">Transmembrane helix</keyword>
<protein>
    <submittedName>
        <fullName evidence="6">Pirin-domain-containing protein</fullName>
    </submittedName>
</protein>
<sequence>MSCLEDSASSLTSTPRSSTKTFQKSIARPTTATTVSAKTDQRKRLKSKSQFVRKAFCAFIAIVLALLLVSSSRGAINVEPSHNNNPPLSGINSSVSKEESFMLRNAASTASSKPGIIASVLSLSKSPLLNPQSPRTMSSTTAAAAAATHAKIVPRRSSERGHADHGWLNSYHTFSFAGYFDPAYMHFGSLRVLNEDRVAPQSGFPTHPHRDAEIFSYILSGTLTHRDSMTSGGAGTQDDNNNAQSLSSLGKDKYYNMQRNDVQFTTGGTGIAHSEMNEDVQREVHFLQIWVLPWRKGLPPTYHTMTFDEAAKREKFVTLISPLKAGVAATRDQEKEARPSVEGTIPIHADMLVAAGIVAPRGVFRWRVGVGDASGTVAGSNPGGDPEGKEGNEGKEGKGEVAIRSRQNRHVYVHIPQTANGGARVRIDGRQELGEGDGAFVTLVNAGDVLSVESIGTGEAEVIIMDGE</sequence>
<reference evidence="6 7" key="1">
    <citation type="journal article" date="2016" name="Fungal Biol.">
        <title>The genome of Xylona heveae provides a window into fungal endophytism.</title>
        <authorList>
            <person name="Gazis R."/>
            <person name="Kuo A."/>
            <person name="Riley R."/>
            <person name="LaButti K."/>
            <person name="Lipzen A."/>
            <person name="Lin J."/>
            <person name="Amirebrahimi M."/>
            <person name="Hesse C.N."/>
            <person name="Spatafora J.W."/>
            <person name="Henrissat B."/>
            <person name="Hainaut M."/>
            <person name="Grigoriev I.V."/>
            <person name="Hibbett D.S."/>
        </authorList>
    </citation>
    <scope>NUCLEOTIDE SEQUENCE [LARGE SCALE GENOMIC DNA]</scope>
    <source>
        <strain evidence="6 7">TC161</strain>
    </source>
</reference>
<evidence type="ECO:0000256" key="1">
    <source>
        <dbReference type="ARBA" id="ARBA00008416"/>
    </source>
</evidence>
<gene>
    <name evidence="6" type="ORF">L228DRAFT_244450</name>
</gene>
<keyword evidence="4" id="KW-0812">Transmembrane</keyword>
<feature type="region of interest" description="Disordered" evidence="3">
    <location>
        <begin position="374"/>
        <end position="400"/>
    </location>
</feature>
<feature type="compositionally biased region" description="Basic and acidic residues" evidence="3">
    <location>
        <begin position="386"/>
        <end position="400"/>
    </location>
</feature>
<dbReference type="InterPro" id="IPR003829">
    <property type="entry name" value="Pirin_N_dom"/>
</dbReference>
<feature type="region of interest" description="Disordered" evidence="3">
    <location>
        <begin position="228"/>
        <end position="247"/>
    </location>
</feature>
<evidence type="ECO:0000256" key="4">
    <source>
        <dbReference type="SAM" id="Phobius"/>
    </source>
</evidence>
<proteinExistence type="inferred from homology"/>
<dbReference type="InterPro" id="IPR012093">
    <property type="entry name" value="Pirin"/>
</dbReference>
<feature type="compositionally biased region" description="Polar residues" evidence="3">
    <location>
        <begin position="237"/>
        <end position="247"/>
    </location>
</feature>
<name>A0A165IZG8_XYLHT</name>
<dbReference type="PANTHER" id="PTHR43212:SF3">
    <property type="entry name" value="QUERCETIN 2,3-DIOXYGENASE"/>
    <property type="match status" value="1"/>
</dbReference>
<comment type="similarity">
    <text evidence="1 2">Belongs to the pirin family.</text>
</comment>
<dbReference type="EMBL" id="KV407455">
    <property type="protein sequence ID" value="KZF25585.1"/>
    <property type="molecule type" value="Genomic_DNA"/>
</dbReference>
<evidence type="ECO:0000313" key="6">
    <source>
        <dbReference type="EMBL" id="KZF25585.1"/>
    </source>
</evidence>
<dbReference type="GeneID" id="28897062"/>
<dbReference type="Gene3D" id="2.60.120.10">
    <property type="entry name" value="Jelly Rolls"/>
    <property type="match status" value="1"/>
</dbReference>
<feature type="region of interest" description="Disordered" evidence="3">
    <location>
        <begin position="1"/>
        <end position="27"/>
    </location>
</feature>
<dbReference type="PANTHER" id="PTHR43212">
    <property type="entry name" value="QUERCETIN 2,3-DIOXYGENASE"/>
    <property type="match status" value="1"/>
</dbReference>
<feature type="domain" description="Pirin N-terminal" evidence="5">
    <location>
        <begin position="160"/>
        <end position="234"/>
    </location>
</feature>
<accession>A0A165IZG8</accession>
<evidence type="ECO:0000256" key="3">
    <source>
        <dbReference type="SAM" id="MobiDB-lite"/>
    </source>
</evidence>
<dbReference type="InterPro" id="IPR011051">
    <property type="entry name" value="RmlC_Cupin_sf"/>
</dbReference>
<dbReference type="AlphaFoldDB" id="A0A165IZG8"/>
<feature type="domain" description="Pirin N-terminal" evidence="5">
    <location>
        <begin position="257"/>
        <end position="291"/>
    </location>
</feature>
<dbReference type="RefSeq" id="XP_018191140.1">
    <property type="nucleotide sequence ID" value="XM_018331925.1"/>
</dbReference>
<dbReference type="STRING" id="1328760.A0A165IZG8"/>
<dbReference type="Proteomes" id="UP000076632">
    <property type="component" value="Unassembled WGS sequence"/>
</dbReference>
<feature type="transmembrane region" description="Helical" evidence="4">
    <location>
        <begin position="51"/>
        <end position="69"/>
    </location>
</feature>